<feature type="domain" description="CRISPR type III-associated protein" evidence="4">
    <location>
        <begin position="340"/>
        <end position="498"/>
    </location>
</feature>
<name>A0A1G9RLQ8_9ACTO</name>
<dbReference type="AlphaFoldDB" id="A0A1G9RLQ8"/>
<feature type="region of interest" description="Disordered" evidence="3">
    <location>
        <begin position="169"/>
        <end position="191"/>
    </location>
</feature>
<dbReference type="GO" id="GO:0051607">
    <property type="term" value="P:defense response to virus"/>
    <property type="evidence" value="ECO:0007669"/>
    <property type="project" value="UniProtKB-KW"/>
</dbReference>
<evidence type="ECO:0000256" key="2">
    <source>
        <dbReference type="ARBA" id="ARBA00093789"/>
    </source>
</evidence>
<evidence type="ECO:0000313" key="6">
    <source>
        <dbReference type="Proteomes" id="UP000199671"/>
    </source>
</evidence>
<dbReference type="RefSeq" id="WP_092606623.1">
    <property type="nucleotide sequence ID" value="NZ_FNHU01000001.1"/>
</dbReference>
<feature type="compositionally biased region" description="Polar residues" evidence="3">
    <location>
        <begin position="175"/>
        <end position="184"/>
    </location>
</feature>
<dbReference type="InterPro" id="IPR005537">
    <property type="entry name" value="RAMP_III_fam"/>
</dbReference>
<feature type="compositionally biased region" description="Basic and acidic residues" evidence="3">
    <location>
        <begin position="307"/>
        <end position="321"/>
    </location>
</feature>
<accession>A0A1G9RLQ8</accession>
<dbReference type="PANTHER" id="PTHR35579">
    <property type="entry name" value="CRISPR SYSTEM CMS ENDORIBONUCLEASE CSM3"/>
    <property type="match status" value="1"/>
</dbReference>
<evidence type="ECO:0000313" key="5">
    <source>
        <dbReference type="EMBL" id="SDM24183.1"/>
    </source>
</evidence>
<dbReference type="EMBL" id="FNHU01000001">
    <property type="protein sequence ID" value="SDM24183.1"/>
    <property type="molecule type" value="Genomic_DNA"/>
</dbReference>
<comment type="subunit">
    <text evidence="2">Part of the Csm effector complex that includes Cas10, Csm2, Csm3, Csm4 and Csm5.</text>
</comment>
<dbReference type="OrthoDB" id="5242922at2"/>
<dbReference type="Pfam" id="PF03787">
    <property type="entry name" value="RAMPs"/>
    <property type="match status" value="2"/>
</dbReference>
<feature type="domain" description="CRISPR type III-associated protein" evidence="4">
    <location>
        <begin position="12"/>
        <end position="226"/>
    </location>
</feature>
<evidence type="ECO:0000256" key="1">
    <source>
        <dbReference type="ARBA" id="ARBA00023118"/>
    </source>
</evidence>
<reference evidence="5 6" key="1">
    <citation type="submission" date="2016-10" db="EMBL/GenBank/DDBJ databases">
        <authorList>
            <person name="de Groot N.N."/>
        </authorList>
    </citation>
    <scope>NUCLEOTIDE SEQUENCE [LARGE SCALE GENOMIC DNA]</scope>
    <source>
        <strain evidence="5 6">KPR-7B</strain>
    </source>
</reference>
<dbReference type="PANTHER" id="PTHR35579:SF6">
    <property type="entry name" value="DUF324 DOMAIN-CONTAINING PROTEIN"/>
    <property type="match status" value="1"/>
</dbReference>
<organism evidence="5 6">
    <name type="scientific">Actinomyces ruminicola</name>
    <dbReference type="NCBI Taxonomy" id="332524"/>
    <lineage>
        <taxon>Bacteria</taxon>
        <taxon>Bacillati</taxon>
        <taxon>Actinomycetota</taxon>
        <taxon>Actinomycetes</taxon>
        <taxon>Actinomycetales</taxon>
        <taxon>Actinomycetaceae</taxon>
        <taxon>Actinomyces</taxon>
    </lineage>
</organism>
<dbReference type="Proteomes" id="UP000199671">
    <property type="component" value="Unassembled WGS sequence"/>
</dbReference>
<proteinExistence type="predicted"/>
<keyword evidence="1" id="KW-0051">Antiviral defense</keyword>
<evidence type="ECO:0000259" key="4">
    <source>
        <dbReference type="Pfam" id="PF03787"/>
    </source>
</evidence>
<sequence length="567" mass="61372">MSITRYKLTIQLQTASPLHSGGIDEFVDPTRSKEERKSVPRRFVRDGHERPIITGRSVKGAVWAACRRYVKNHSDAGLTLDDLDFLQGLAEDNRAGALTFHSIDLSKVAERERQPKKDQSTKDPLITRTGIAVDRYWGTAGDTALFQHEYVPTGKQLALAITAQVGTLGGEGDPSASTGNAPSESTHKEKDPEVAVERLFALIVALFAQERIAFGGRRSAGWGRVRLKETKSSASGQPATDEPWTLVKTSLASKNDLLAWLAPSDKQHSQLEPANIAASGLVRITITWDSPTGILVAETPSEDDDSEKQKQKQSETQKESDETVPAKPLRSGPGEKDPLVLPGSSVRGALRSRASRIARTVLAAKRPEKMKSWQDRDVHEQLADDPILVLDLFGSTKHRGALTVLDTVASSDGTGRKVTHNAGDRWTGGVAEGALYSEMVYDNAKWNDIVLELDADALPGSDDRRKAAWCLLGLVIAELCTGTLPLGSRGTRGMGQVSVSAVRVETGNSIIPGWNLAAKANDSESLARGILAELRKIDIAASPDADEGWEGWSSYLAKKTDKEISHA</sequence>
<dbReference type="InterPro" id="IPR052216">
    <property type="entry name" value="CRISPR_Csm3_endoribonuclease"/>
</dbReference>
<evidence type="ECO:0000256" key="3">
    <source>
        <dbReference type="SAM" id="MobiDB-lite"/>
    </source>
</evidence>
<feature type="region of interest" description="Disordered" evidence="3">
    <location>
        <begin position="295"/>
        <end position="345"/>
    </location>
</feature>
<protein>
    <submittedName>
        <fullName evidence="5">CRISPR/Cas system CSM-associated protein Csm3, group 7 of RAMP superfamily</fullName>
    </submittedName>
</protein>
<gene>
    <name evidence="5" type="ORF">SAMN04487766_10155</name>
</gene>